<proteinExistence type="predicted"/>
<keyword evidence="2" id="KW-1185">Reference proteome</keyword>
<sequence>MFPRVQHDFQLRTRGSPLYFYSVMLQWDRKCLGFLMMNSGEAPEGTQQILCGNAGGLRWTLLSRPHVLARIRLKMTVEVKVRWKENRPVMLQQLFQQADT</sequence>
<comment type="caution">
    <text evidence="1">The sequence shown here is derived from an EMBL/GenBank/DDBJ whole genome shotgun (WGS) entry which is preliminary data.</text>
</comment>
<dbReference type="EMBL" id="JAHRIO010059974">
    <property type="protein sequence ID" value="MEQ2177076.1"/>
    <property type="molecule type" value="Genomic_DNA"/>
</dbReference>
<reference evidence="1 2" key="1">
    <citation type="submission" date="2021-06" db="EMBL/GenBank/DDBJ databases">
        <authorList>
            <person name="Palmer J.M."/>
        </authorList>
    </citation>
    <scope>NUCLEOTIDE SEQUENCE [LARGE SCALE GENOMIC DNA]</scope>
    <source>
        <strain evidence="1 2">GA_2019</strain>
        <tissue evidence="1">Muscle</tissue>
    </source>
</reference>
<evidence type="ECO:0000313" key="2">
    <source>
        <dbReference type="Proteomes" id="UP001476798"/>
    </source>
</evidence>
<dbReference type="Proteomes" id="UP001476798">
    <property type="component" value="Unassembled WGS sequence"/>
</dbReference>
<gene>
    <name evidence="1" type="ORF">GOODEAATRI_000105</name>
</gene>
<organism evidence="1 2">
    <name type="scientific">Goodea atripinnis</name>
    <dbReference type="NCBI Taxonomy" id="208336"/>
    <lineage>
        <taxon>Eukaryota</taxon>
        <taxon>Metazoa</taxon>
        <taxon>Chordata</taxon>
        <taxon>Craniata</taxon>
        <taxon>Vertebrata</taxon>
        <taxon>Euteleostomi</taxon>
        <taxon>Actinopterygii</taxon>
        <taxon>Neopterygii</taxon>
        <taxon>Teleostei</taxon>
        <taxon>Neoteleostei</taxon>
        <taxon>Acanthomorphata</taxon>
        <taxon>Ovalentaria</taxon>
        <taxon>Atherinomorphae</taxon>
        <taxon>Cyprinodontiformes</taxon>
        <taxon>Goodeidae</taxon>
        <taxon>Goodea</taxon>
    </lineage>
</organism>
<evidence type="ECO:0000313" key="1">
    <source>
        <dbReference type="EMBL" id="MEQ2177076.1"/>
    </source>
</evidence>
<accession>A0ABV0P079</accession>
<name>A0ABV0P079_9TELE</name>
<protein>
    <submittedName>
        <fullName evidence="1">Uncharacterized protein</fullName>
    </submittedName>
</protein>